<dbReference type="PANTHER" id="PTHR31435:SF10">
    <property type="entry name" value="BSR4717 PROTEIN"/>
    <property type="match status" value="1"/>
</dbReference>
<dbReference type="PROSITE" id="PS51729">
    <property type="entry name" value="GNAT_YJDJ"/>
    <property type="match status" value="1"/>
</dbReference>
<dbReference type="RefSeq" id="WP_253780437.1">
    <property type="nucleotide sequence ID" value="NZ_JAMTCK010000029.1"/>
</dbReference>
<dbReference type="InterPro" id="IPR045057">
    <property type="entry name" value="Gcn5-rel_NAT"/>
</dbReference>
<dbReference type="EMBL" id="JAMTCK010000029">
    <property type="protein sequence ID" value="MCP2170307.1"/>
    <property type="molecule type" value="Genomic_DNA"/>
</dbReference>
<dbReference type="InterPro" id="IPR031165">
    <property type="entry name" value="GNAT_YJDJ"/>
</dbReference>
<accession>A0AAE3GMQ3</accession>
<dbReference type="PANTHER" id="PTHR31435">
    <property type="entry name" value="PROTEIN NATD1"/>
    <property type="match status" value="1"/>
</dbReference>
<name>A0AAE3GMQ3_9PSEU</name>
<sequence>MDTVVVRDVPERGRYEAYVADELAGIAEYRVIGHTVVFRHTTVFPEFEGVGIGGELARAALDDVRARGRRARPRCPFITGWLLRHPRYADLVDPDHTAWLASHGAA</sequence>
<keyword evidence="3" id="KW-1185">Reference proteome</keyword>
<organism evidence="2 3">
    <name type="scientific">Goodfellowiella coeruleoviolacea</name>
    <dbReference type="NCBI Taxonomy" id="334858"/>
    <lineage>
        <taxon>Bacteria</taxon>
        <taxon>Bacillati</taxon>
        <taxon>Actinomycetota</taxon>
        <taxon>Actinomycetes</taxon>
        <taxon>Pseudonocardiales</taxon>
        <taxon>Pseudonocardiaceae</taxon>
        <taxon>Goodfellowiella</taxon>
    </lineage>
</organism>
<dbReference type="Proteomes" id="UP001206128">
    <property type="component" value="Unassembled WGS sequence"/>
</dbReference>
<dbReference type="AlphaFoldDB" id="A0AAE3GMQ3"/>
<evidence type="ECO:0000313" key="2">
    <source>
        <dbReference type="EMBL" id="MCP2170307.1"/>
    </source>
</evidence>
<gene>
    <name evidence="2" type="ORF">LX83_007198</name>
</gene>
<dbReference type="Pfam" id="PF14542">
    <property type="entry name" value="Acetyltransf_CG"/>
    <property type="match status" value="1"/>
</dbReference>
<reference evidence="2" key="1">
    <citation type="submission" date="2022-06" db="EMBL/GenBank/DDBJ databases">
        <title>Genomic Encyclopedia of Archaeal and Bacterial Type Strains, Phase II (KMG-II): from individual species to whole genera.</title>
        <authorList>
            <person name="Goeker M."/>
        </authorList>
    </citation>
    <scope>NUCLEOTIDE SEQUENCE</scope>
    <source>
        <strain evidence="2">DSM 43935</strain>
    </source>
</reference>
<comment type="caution">
    <text evidence="2">The sequence shown here is derived from an EMBL/GenBank/DDBJ whole genome shotgun (WGS) entry which is preliminary data.</text>
</comment>
<dbReference type="InterPro" id="IPR016181">
    <property type="entry name" value="Acyl_CoA_acyltransferase"/>
</dbReference>
<feature type="domain" description="N-acetyltransferase" evidence="1">
    <location>
        <begin position="7"/>
        <end position="93"/>
    </location>
</feature>
<proteinExistence type="predicted"/>
<dbReference type="Gene3D" id="3.40.630.30">
    <property type="match status" value="1"/>
</dbReference>
<dbReference type="SUPFAM" id="SSF55729">
    <property type="entry name" value="Acyl-CoA N-acyltransferases (Nat)"/>
    <property type="match status" value="1"/>
</dbReference>
<protein>
    <recommendedName>
        <fullName evidence="1">N-acetyltransferase domain-containing protein</fullName>
    </recommendedName>
</protein>
<evidence type="ECO:0000259" key="1">
    <source>
        <dbReference type="PROSITE" id="PS51729"/>
    </source>
</evidence>
<evidence type="ECO:0000313" key="3">
    <source>
        <dbReference type="Proteomes" id="UP001206128"/>
    </source>
</evidence>